<feature type="non-terminal residue" evidence="1">
    <location>
        <position position="1"/>
    </location>
</feature>
<protein>
    <submittedName>
        <fullName evidence="1">Uncharacterized protein</fullName>
    </submittedName>
</protein>
<name>K1T8S6_9ZZZZ</name>
<organism evidence="1">
    <name type="scientific">human gut metagenome</name>
    <dbReference type="NCBI Taxonomy" id="408170"/>
    <lineage>
        <taxon>unclassified sequences</taxon>
        <taxon>metagenomes</taxon>
        <taxon>organismal metagenomes</taxon>
    </lineage>
</organism>
<sequence>RRPGKDHKLTARMIKDRLDRELIG</sequence>
<comment type="caution">
    <text evidence="1">The sequence shown here is derived from an EMBL/GenBank/DDBJ whole genome shotgun (WGS) entry which is preliminary data.</text>
</comment>
<dbReference type="AlphaFoldDB" id="K1T8S6"/>
<reference evidence="1" key="1">
    <citation type="journal article" date="2013" name="Environ. Microbiol.">
        <title>Microbiota from the distal guts of lean and obese adolescents exhibit partial functional redundancy besides clear differences in community structure.</title>
        <authorList>
            <person name="Ferrer M."/>
            <person name="Ruiz A."/>
            <person name="Lanza F."/>
            <person name="Haange S.B."/>
            <person name="Oberbach A."/>
            <person name="Till H."/>
            <person name="Bargiela R."/>
            <person name="Campoy C."/>
            <person name="Segura M.T."/>
            <person name="Richter M."/>
            <person name="von Bergen M."/>
            <person name="Seifert J."/>
            <person name="Suarez A."/>
        </authorList>
    </citation>
    <scope>NUCLEOTIDE SEQUENCE</scope>
</reference>
<proteinExistence type="predicted"/>
<gene>
    <name evidence="1" type="ORF">OBE_07197</name>
</gene>
<evidence type="ECO:0000313" key="1">
    <source>
        <dbReference type="EMBL" id="EKC63949.1"/>
    </source>
</evidence>
<accession>K1T8S6</accession>
<dbReference type="EMBL" id="AJWZ01004949">
    <property type="protein sequence ID" value="EKC63949.1"/>
    <property type="molecule type" value="Genomic_DNA"/>
</dbReference>